<dbReference type="GO" id="GO:0004100">
    <property type="term" value="F:chitin synthase activity"/>
    <property type="evidence" value="ECO:0007669"/>
    <property type="project" value="UniProtKB-EC"/>
</dbReference>
<dbReference type="CDD" id="cd04190">
    <property type="entry name" value="Chitin_synth_C"/>
    <property type="match status" value="1"/>
</dbReference>
<feature type="transmembrane region" description="Helical" evidence="11">
    <location>
        <begin position="943"/>
        <end position="967"/>
    </location>
</feature>
<keyword evidence="6 11" id="KW-0812">Transmembrane</keyword>
<dbReference type="InterPro" id="IPR001199">
    <property type="entry name" value="Cyt_B5-like_heme/steroid-bd"/>
</dbReference>
<evidence type="ECO:0000313" key="14">
    <source>
        <dbReference type="Proteomes" id="UP000193944"/>
    </source>
</evidence>
<keyword evidence="9" id="KW-0325">Glycoprotein</keyword>
<evidence type="ECO:0000256" key="4">
    <source>
        <dbReference type="ARBA" id="ARBA00022676"/>
    </source>
</evidence>
<dbReference type="InterPro" id="IPR004835">
    <property type="entry name" value="Chitin_synth"/>
</dbReference>
<dbReference type="Gene3D" id="3.90.550.10">
    <property type="entry name" value="Spore Coat Polysaccharide Biosynthesis Protein SpsA, Chain A"/>
    <property type="match status" value="1"/>
</dbReference>
<evidence type="ECO:0000256" key="3">
    <source>
        <dbReference type="ARBA" id="ARBA00022475"/>
    </source>
</evidence>
<dbReference type="Pfam" id="PF22997">
    <property type="entry name" value="CHS4"/>
    <property type="match status" value="1"/>
</dbReference>
<proteinExistence type="predicted"/>
<dbReference type="GO" id="GO:0006031">
    <property type="term" value="P:chitin biosynthetic process"/>
    <property type="evidence" value="ECO:0007669"/>
    <property type="project" value="TreeGrafter"/>
</dbReference>
<evidence type="ECO:0000256" key="2">
    <source>
        <dbReference type="ARBA" id="ARBA00012543"/>
    </source>
</evidence>
<evidence type="ECO:0000256" key="9">
    <source>
        <dbReference type="ARBA" id="ARBA00023180"/>
    </source>
</evidence>
<accession>A0A1Y1X1J5</accession>
<dbReference type="GO" id="GO:0005886">
    <property type="term" value="C:plasma membrane"/>
    <property type="evidence" value="ECO:0007669"/>
    <property type="project" value="UniProtKB-SubCell"/>
</dbReference>
<dbReference type="PANTHER" id="PTHR22914">
    <property type="entry name" value="CHITIN SYNTHASE"/>
    <property type="match status" value="1"/>
</dbReference>
<keyword evidence="7 11" id="KW-1133">Transmembrane helix</keyword>
<feature type="compositionally biased region" description="Low complexity" evidence="10">
    <location>
        <begin position="1152"/>
        <end position="1169"/>
    </location>
</feature>
<organism evidence="13 14">
    <name type="scientific">Anaeromyces robustus</name>
    <dbReference type="NCBI Taxonomy" id="1754192"/>
    <lineage>
        <taxon>Eukaryota</taxon>
        <taxon>Fungi</taxon>
        <taxon>Fungi incertae sedis</taxon>
        <taxon>Chytridiomycota</taxon>
        <taxon>Chytridiomycota incertae sedis</taxon>
        <taxon>Neocallimastigomycetes</taxon>
        <taxon>Neocallimastigales</taxon>
        <taxon>Neocallimastigaceae</taxon>
        <taxon>Anaeromyces</taxon>
    </lineage>
</organism>
<evidence type="ECO:0000256" key="1">
    <source>
        <dbReference type="ARBA" id="ARBA00004651"/>
    </source>
</evidence>
<evidence type="ECO:0000313" key="13">
    <source>
        <dbReference type="EMBL" id="ORX79681.1"/>
    </source>
</evidence>
<feature type="compositionally biased region" description="Basic residues" evidence="10">
    <location>
        <begin position="1070"/>
        <end position="1087"/>
    </location>
</feature>
<keyword evidence="4" id="KW-0328">Glycosyltransferase</keyword>
<dbReference type="SMART" id="SM01117">
    <property type="entry name" value="Cyt-b5"/>
    <property type="match status" value="1"/>
</dbReference>
<keyword evidence="14" id="KW-1185">Reference proteome</keyword>
<dbReference type="EMBL" id="MCFG01000167">
    <property type="protein sequence ID" value="ORX79681.1"/>
    <property type="molecule type" value="Genomic_DNA"/>
</dbReference>
<feature type="transmembrane region" description="Helical" evidence="11">
    <location>
        <begin position="917"/>
        <end position="936"/>
    </location>
</feature>
<dbReference type="SUPFAM" id="SSF55856">
    <property type="entry name" value="Cytochrome b5-like heme/steroid binding domain"/>
    <property type="match status" value="1"/>
</dbReference>
<evidence type="ECO:0000256" key="7">
    <source>
        <dbReference type="ARBA" id="ARBA00022989"/>
    </source>
</evidence>
<dbReference type="InterPro" id="IPR029044">
    <property type="entry name" value="Nucleotide-diphossugar_trans"/>
</dbReference>
<evidence type="ECO:0000256" key="5">
    <source>
        <dbReference type="ARBA" id="ARBA00022679"/>
    </source>
</evidence>
<reference evidence="13 14" key="1">
    <citation type="submission" date="2016-08" db="EMBL/GenBank/DDBJ databases">
        <title>A Parts List for Fungal Cellulosomes Revealed by Comparative Genomics.</title>
        <authorList>
            <consortium name="DOE Joint Genome Institute"/>
            <person name="Haitjema C.H."/>
            <person name="Gilmore S.P."/>
            <person name="Henske J.K."/>
            <person name="Solomon K.V."/>
            <person name="De Groot R."/>
            <person name="Kuo A."/>
            <person name="Mondo S.J."/>
            <person name="Salamov A.A."/>
            <person name="Labutti K."/>
            <person name="Zhao Z."/>
            <person name="Chiniquy J."/>
            <person name="Barry K."/>
            <person name="Brewer H.M."/>
            <person name="Purvine S.O."/>
            <person name="Wright A.T."/>
            <person name="Boxma B."/>
            <person name="Van Alen T."/>
            <person name="Hackstein J.H."/>
            <person name="Baker S.E."/>
            <person name="Grigoriev I.V."/>
            <person name="O'Malley M.A."/>
        </authorList>
    </citation>
    <scope>NUCLEOTIDE SEQUENCE [LARGE SCALE GENOMIC DNA]</scope>
    <source>
        <strain evidence="13 14">S4</strain>
    </source>
</reference>
<evidence type="ECO:0000256" key="10">
    <source>
        <dbReference type="SAM" id="MobiDB-lite"/>
    </source>
</evidence>
<feature type="domain" description="Cytochrome b5 heme-binding" evidence="12">
    <location>
        <begin position="369"/>
        <end position="450"/>
    </location>
</feature>
<feature type="transmembrane region" description="Helical" evidence="11">
    <location>
        <begin position="461"/>
        <end position="489"/>
    </location>
</feature>
<dbReference type="InterPro" id="IPR036400">
    <property type="entry name" value="Cyt_B5-like_heme/steroid_sf"/>
</dbReference>
<keyword evidence="8 11" id="KW-0472">Membrane</keyword>
<dbReference type="STRING" id="1754192.A0A1Y1X1J5"/>
<evidence type="ECO:0000256" key="8">
    <source>
        <dbReference type="ARBA" id="ARBA00023136"/>
    </source>
</evidence>
<feature type="transmembrane region" description="Helical" evidence="11">
    <location>
        <begin position="223"/>
        <end position="243"/>
    </location>
</feature>
<evidence type="ECO:0000259" key="12">
    <source>
        <dbReference type="SMART" id="SM01117"/>
    </source>
</evidence>
<feature type="region of interest" description="Disordered" evidence="10">
    <location>
        <begin position="1061"/>
        <end position="1103"/>
    </location>
</feature>
<reference evidence="13 14" key="2">
    <citation type="submission" date="2016-08" db="EMBL/GenBank/DDBJ databases">
        <title>Pervasive Adenine N6-methylation of Active Genes in Fungi.</title>
        <authorList>
            <consortium name="DOE Joint Genome Institute"/>
            <person name="Mondo S.J."/>
            <person name="Dannebaum R.O."/>
            <person name="Kuo R.C."/>
            <person name="Labutti K."/>
            <person name="Haridas S."/>
            <person name="Kuo A."/>
            <person name="Salamov A."/>
            <person name="Ahrendt S.R."/>
            <person name="Lipzen A."/>
            <person name="Sullivan W."/>
            <person name="Andreopoulos W.B."/>
            <person name="Clum A."/>
            <person name="Lindquist E."/>
            <person name="Daum C."/>
            <person name="Ramamoorthy G.K."/>
            <person name="Gryganskyi A."/>
            <person name="Culley D."/>
            <person name="Magnuson J.K."/>
            <person name="James T.Y."/>
            <person name="O'Malley M.A."/>
            <person name="Stajich J.E."/>
            <person name="Spatafora J.W."/>
            <person name="Visel A."/>
            <person name="Grigoriev I.V."/>
        </authorList>
    </citation>
    <scope>NUCLEOTIDE SEQUENCE [LARGE SCALE GENOMIC DNA]</scope>
    <source>
        <strain evidence="13 14">S4</strain>
    </source>
</reference>
<dbReference type="GO" id="GO:0030428">
    <property type="term" value="C:cell septum"/>
    <property type="evidence" value="ECO:0007669"/>
    <property type="project" value="TreeGrafter"/>
</dbReference>
<dbReference type="Pfam" id="PF03142">
    <property type="entry name" value="Chitin_synth_2"/>
    <property type="match status" value="1"/>
</dbReference>
<gene>
    <name evidence="13" type="ORF">BCR32DRAFT_328022</name>
</gene>
<comment type="subcellular location">
    <subcellularLocation>
        <location evidence="1">Cell membrane</location>
        <topology evidence="1">Multi-pass membrane protein</topology>
    </subcellularLocation>
</comment>
<keyword evidence="3" id="KW-1003">Cell membrane</keyword>
<dbReference type="InterPro" id="IPR054295">
    <property type="entry name" value="CHS4-like_dom"/>
</dbReference>
<sequence>MTHQPGDYEITNQYFSQDTLERLAKKEKQSYKPIFDDVESKDSSSFGKSNSLTIDTNIKHVGSNKESVKTTKAYKNQKKIAAEAGFAIREPSEARIQINSADSQPINSALKEDSKTHLNDNEQVSWKNNQFGSLRKNQTLSRPERQITTRRRVIMRSENELPPLVRTGATTSDRITENPIIQEKKESTWVKVSKICTCWALPSLMRKCGMNDKNVQQAWREKVTLCLIILLMMILMGFFTFGLQPLLCKESKDIRYMDWKDDNGQINTHENSVLINGIWYSFNYVNAKLKNITGNELGISYKTVDISNLFRTCPVGSKNCNDVCKGIIDNGTLNDCSIQSAKFSEISFKSNCISRDELTRGKQNANVAFSWKDINENYTGRTTLVVYSNNVLNITSVIGNDTLSKMFHKDTIRVLINGAGRDISRDINVYPNAKKQIDCLIERYKVGVIDKQATSCYLANIIMIIFLIAILGVVLTRFFMALIFNWFIADKLTVVKPIKSLNKEIDPLEYQVNIQGNGDVYTICLVTCYSEGKESLQITLNSLASTTYNDKKKLLLIIADGIVVGVGNNKSTPEIARSMIYEDPALGEAEPKSYLAVATGERQHNMAKIHAGTYQIKNHTVPIIIIAKCGTPAEKNMPKPGNRGKRDSQIILMNFLSRVLYNDRMTPLDYDLFTKIHHVTGVTPDKFELVLMVDADTKILPDSLSYMVNAMRNDPNIMGLCGETRIANKTTSWVTCIQVFEYYISHHLSKAFESVFGGVTCLPGCFCMYRVKAPKINEPNKWIPILANVDIVEEYSENIVDTLHKKNLLLLGEDRFLSTLMLNTFPRRKMVFIPQAKCKTVVPDRFNVLLSQRRRWINSTIHNLMELVLVRDLCGTFCFSMQFVVGLELFGTVVLPAAICFTIYLLCLIIFAGEAPIIPILMLIAILGLPGVLILLTSRKLVYVLWMFIYLLALPIWNLVLPLYAFWHFDDFTWGETRKVNTDGTSVDSLEGKDDKNKFDVSSIPLKRWEEYEIEARRKKAAAMAVDNSMISTPSSANSDYGSFLKNPLLPMNVFTNRDTDSIAESSKSGKSRKSSKSSKSKKKKAKTPTTPGDTSFASITSPNQYYSQLPPLNIKTNQKIIILPPQTQQQLQQQKQLQQQQLEQLRKNYVSTGSGNSSNNKNTTTNSNYKFKYA</sequence>
<dbReference type="Proteomes" id="UP000193944">
    <property type="component" value="Unassembled WGS sequence"/>
</dbReference>
<dbReference type="SUPFAM" id="SSF53448">
    <property type="entry name" value="Nucleotide-diphospho-sugar transferases"/>
    <property type="match status" value="1"/>
</dbReference>
<comment type="caution">
    <text evidence="13">The sequence shown here is derived from an EMBL/GenBank/DDBJ whole genome shotgun (WGS) entry which is preliminary data.</text>
</comment>
<name>A0A1Y1X1J5_9FUNG</name>
<dbReference type="EC" id="2.4.1.16" evidence="2"/>
<protein>
    <recommendedName>
        <fullName evidence="2">chitin synthase</fullName>
        <ecNumber evidence="2">2.4.1.16</ecNumber>
    </recommendedName>
</protein>
<dbReference type="OrthoDB" id="370884at2759"/>
<dbReference type="PANTHER" id="PTHR22914:SF41">
    <property type="entry name" value="CHITIN SYNTHASE 7"/>
    <property type="match status" value="1"/>
</dbReference>
<dbReference type="Gene3D" id="3.10.120.10">
    <property type="entry name" value="Cytochrome b5-like heme/steroid binding domain"/>
    <property type="match status" value="1"/>
</dbReference>
<feature type="transmembrane region" description="Helical" evidence="11">
    <location>
        <begin position="889"/>
        <end position="911"/>
    </location>
</feature>
<feature type="compositionally biased region" description="Polar residues" evidence="10">
    <location>
        <begin position="1088"/>
        <end position="1103"/>
    </location>
</feature>
<keyword evidence="5" id="KW-0808">Transferase</keyword>
<evidence type="ECO:0000256" key="6">
    <source>
        <dbReference type="ARBA" id="ARBA00022692"/>
    </source>
</evidence>
<feature type="region of interest" description="Disordered" evidence="10">
    <location>
        <begin position="1151"/>
        <end position="1175"/>
    </location>
</feature>
<dbReference type="AlphaFoldDB" id="A0A1Y1X1J5"/>
<evidence type="ECO:0000256" key="11">
    <source>
        <dbReference type="SAM" id="Phobius"/>
    </source>
</evidence>